<feature type="transmembrane region" description="Helical" evidence="1">
    <location>
        <begin position="46"/>
        <end position="70"/>
    </location>
</feature>
<evidence type="ECO:0000256" key="1">
    <source>
        <dbReference type="SAM" id="Phobius"/>
    </source>
</evidence>
<reference evidence="2 3" key="1">
    <citation type="submission" date="2019-12" db="EMBL/GenBank/DDBJ databases">
        <title>Genomic-based taxomic classification of the family Erythrobacteraceae.</title>
        <authorList>
            <person name="Xu L."/>
        </authorList>
    </citation>
    <scope>NUCLEOTIDE SEQUENCE [LARGE SCALE GENOMIC DNA]</scope>
    <source>
        <strain evidence="2 3">JCM 16677</strain>
    </source>
</reference>
<organism evidence="2 3">
    <name type="scientific">Parerythrobacter jejuensis</name>
    <dbReference type="NCBI Taxonomy" id="795812"/>
    <lineage>
        <taxon>Bacteria</taxon>
        <taxon>Pseudomonadati</taxon>
        <taxon>Pseudomonadota</taxon>
        <taxon>Alphaproteobacteria</taxon>
        <taxon>Sphingomonadales</taxon>
        <taxon>Erythrobacteraceae</taxon>
        <taxon>Parerythrobacter</taxon>
    </lineage>
</organism>
<keyword evidence="1" id="KW-0472">Membrane</keyword>
<feature type="transmembrane region" description="Helical" evidence="1">
    <location>
        <begin position="15"/>
        <end position="34"/>
    </location>
</feature>
<dbReference type="Proteomes" id="UP000446786">
    <property type="component" value="Unassembled WGS sequence"/>
</dbReference>
<evidence type="ECO:0000313" key="2">
    <source>
        <dbReference type="EMBL" id="MXP31766.1"/>
    </source>
</evidence>
<accession>A0A845ATC8</accession>
<keyword evidence="1" id="KW-1133">Transmembrane helix</keyword>
<dbReference type="EMBL" id="WTYE01000001">
    <property type="protein sequence ID" value="MXP31766.1"/>
    <property type="molecule type" value="Genomic_DNA"/>
</dbReference>
<proteinExistence type="predicted"/>
<keyword evidence="3" id="KW-1185">Reference proteome</keyword>
<sequence>MEFLRDLIFASDAELLALWGVAFLLLAGFATLMERRRLKRARIDRIGWVPWFGIFFVSVMLGGGLLALAVPGMIKG</sequence>
<gene>
    <name evidence="2" type="ORF">GRI94_08010</name>
</gene>
<keyword evidence="1" id="KW-0812">Transmembrane</keyword>
<comment type="caution">
    <text evidence="2">The sequence shown here is derived from an EMBL/GenBank/DDBJ whole genome shotgun (WGS) entry which is preliminary data.</text>
</comment>
<evidence type="ECO:0000313" key="3">
    <source>
        <dbReference type="Proteomes" id="UP000446786"/>
    </source>
</evidence>
<dbReference type="AlphaFoldDB" id="A0A845ATC8"/>
<protein>
    <submittedName>
        <fullName evidence="2">Uncharacterized protein</fullName>
    </submittedName>
</protein>
<dbReference type="RefSeq" id="WP_160779177.1">
    <property type="nucleotide sequence ID" value="NZ_BAAAZF010000001.1"/>
</dbReference>
<name>A0A845ATC8_9SPHN</name>